<dbReference type="GO" id="GO:0061578">
    <property type="term" value="F:K63-linked deubiquitinase activity"/>
    <property type="evidence" value="ECO:0007669"/>
    <property type="project" value="TreeGrafter"/>
</dbReference>
<accession>A0AAJ7S3I7</accession>
<dbReference type="SUPFAM" id="SSF140856">
    <property type="entry name" value="USP8 N-terminal domain-like"/>
    <property type="match status" value="1"/>
</dbReference>
<dbReference type="Gene3D" id="1.20.58.80">
    <property type="entry name" value="Phosphotransferase system, lactose/cellobiose-type IIA subunit"/>
    <property type="match status" value="1"/>
</dbReference>
<evidence type="ECO:0000313" key="5">
    <source>
        <dbReference type="RefSeq" id="XP_026670753.1"/>
    </source>
</evidence>
<dbReference type="Pfam" id="PF01398">
    <property type="entry name" value="JAB"/>
    <property type="match status" value="1"/>
</dbReference>
<keyword evidence="1" id="KW-0175">Coiled coil</keyword>
<dbReference type="GO" id="GO:0070536">
    <property type="term" value="P:protein K63-linked deubiquitination"/>
    <property type="evidence" value="ECO:0007669"/>
    <property type="project" value="TreeGrafter"/>
</dbReference>
<feature type="region of interest" description="Disordered" evidence="2">
    <location>
        <begin position="189"/>
        <end position="228"/>
    </location>
</feature>
<dbReference type="InterPro" id="IPR015063">
    <property type="entry name" value="USP8_dimer"/>
</dbReference>
<proteinExistence type="predicted"/>
<evidence type="ECO:0000259" key="3">
    <source>
        <dbReference type="PROSITE" id="PS50249"/>
    </source>
</evidence>
<feature type="domain" description="MPN" evidence="3">
    <location>
        <begin position="239"/>
        <end position="331"/>
    </location>
</feature>
<organism evidence="4 5">
    <name type="scientific">Ceratina calcarata</name>
    <dbReference type="NCBI Taxonomy" id="156304"/>
    <lineage>
        <taxon>Eukaryota</taxon>
        <taxon>Metazoa</taxon>
        <taxon>Ecdysozoa</taxon>
        <taxon>Arthropoda</taxon>
        <taxon>Hexapoda</taxon>
        <taxon>Insecta</taxon>
        <taxon>Pterygota</taxon>
        <taxon>Neoptera</taxon>
        <taxon>Endopterygota</taxon>
        <taxon>Hymenoptera</taxon>
        <taxon>Apocrita</taxon>
        <taxon>Aculeata</taxon>
        <taxon>Apoidea</taxon>
        <taxon>Anthophila</taxon>
        <taxon>Apidae</taxon>
        <taxon>Ceratina</taxon>
        <taxon>Zadontomerus</taxon>
    </lineage>
</organism>
<dbReference type="RefSeq" id="XP_026670753.1">
    <property type="nucleotide sequence ID" value="XM_026814952.1"/>
</dbReference>
<protein>
    <submittedName>
        <fullName evidence="5">STAM-binding protein isoform X2</fullName>
    </submittedName>
</protein>
<feature type="coiled-coil region" evidence="1">
    <location>
        <begin position="123"/>
        <end position="163"/>
    </location>
</feature>
<dbReference type="SUPFAM" id="SSF102712">
    <property type="entry name" value="JAB1/MPN domain"/>
    <property type="match status" value="1"/>
</dbReference>
<dbReference type="PROSITE" id="PS50249">
    <property type="entry name" value="MPN"/>
    <property type="match status" value="1"/>
</dbReference>
<sequence length="331" mass="38016">MNKENSGTKTGKHYPWKDVGISDPRARLKSIADYASAVEIDRNIPPQRYYRSGVEMIRQADMCLKDDDLEYAYFLYLKFITIFVEKIRNHPDFNAARLKDREENQQTLRRVMPKAEELKKQLLGQYQTELHKYLEDVKEREKKEKERLKQEELERLREEEEKRTKSAALAAVKAAKVAMTANIISPDDAKLKRIPSAPPKTLTSPPTDLPAQTSSKEKRPAVDRSTKPAQCDSFTLRDIVLPTKLMPSFLMLAFSNTMGNKETCGILAGKLERNKLLVTHLLIPEQTGSPDSCVTHNEEDIFDYQDQHNLITLGWIHCRSSYTLRISTFDG</sequence>
<name>A0AAJ7S3I7_9HYME</name>
<dbReference type="InterPro" id="IPR037518">
    <property type="entry name" value="MPN"/>
</dbReference>
<keyword evidence="4" id="KW-1185">Reference proteome</keyword>
<feature type="compositionally biased region" description="Polar residues" evidence="2">
    <location>
        <begin position="201"/>
        <end position="214"/>
    </location>
</feature>
<evidence type="ECO:0000256" key="1">
    <source>
        <dbReference type="SAM" id="Coils"/>
    </source>
</evidence>
<evidence type="ECO:0000256" key="2">
    <source>
        <dbReference type="SAM" id="MobiDB-lite"/>
    </source>
</evidence>
<dbReference type="GO" id="GO:0005768">
    <property type="term" value="C:endosome"/>
    <property type="evidence" value="ECO:0007669"/>
    <property type="project" value="TreeGrafter"/>
</dbReference>
<dbReference type="GeneID" id="108626601"/>
<dbReference type="Gene3D" id="3.40.140.10">
    <property type="entry name" value="Cytidine Deaminase, domain 2"/>
    <property type="match status" value="1"/>
</dbReference>
<dbReference type="PANTHER" id="PTHR12947:SF13">
    <property type="entry name" value="FI19924P1"/>
    <property type="match status" value="1"/>
</dbReference>
<gene>
    <name evidence="5" type="primary">LOC108626601</name>
</gene>
<dbReference type="PANTHER" id="PTHR12947">
    <property type="entry name" value="AMSH-LIKE PROTEASE"/>
    <property type="match status" value="1"/>
</dbReference>
<dbReference type="AlphaFoldDB" id="A0AAJ7S3I7"/>
<evidence type="ECO:0000313" key="4">
    <source>
        <dbReference type="Proteomes" id="UP000694925"/>
    </source>
</evidence>
<dbReference type="InterPro" id="IPR000555">
    <property type="entry name" value="JAMM/MPN+_dom"/>
</dbReference>
<reference evidence="5" key="1">
    <citation type="submission" date="2025-08" db="UniProtKB">
        <authorList>
            <consortium name="RefSeq"/>
        </authorList>
    </citation>
    <scope>IDENTIFICATION</scope>
    <source>
        <tissue evidence="5">Whole body</tissue>
    </source>
</reference>
<dbReference type="GO" id="GO:0016020">
    <property type="term" value="C:membrane"/>
    <property type="evidence" value="ECO:0007669"/>
    <property type="project" value="TreeGrafter"/>
</dbReference>
<dbReference type="Pfam" id="PF08969">
    <property type="entry name" value="USP8_dimer"/>
    <property type="match status" value="1"/>
</dbReference>
<dbReference type="GO" id="GO:0008237">
    <property type="term" value="F:metallopeptidase activity"/>
    <property type="evidence" value="ECO:0007669"/>
    <property type="project" value="InterPro"/>
</dbReference>
<dbReference type="Proteomes" id="UP000694925">
    <property type="component" value="Unplaced"/>
</dbReference>
<feature type="compositionally biased region" description="Basic and acidic residues" evidence="2">
    <location>
        <begin position="215"/>
        <end position="226"/>
    </location>
</feature>